<name>A0A238LBH3_9RHOB</name>
<evidence type="ECO:0000259" key="1">
    <source>
        <dbReference type="Pfam" id="PF13454"/>
    </source>
</evidence>
<dbReference type="Pfam" id="PF13454">
    <property type="entry name" value="NAD_binding_9"/>
    <property type="match status" value="1"/>
</dbReference>
<dbReference type="EMBL" id="FXZK01000001">
    <property type="protein sequence ID" value="SMY06316.1"/>
    <property type="molecule type" value="Genomic_DNA"/>
</dbReference>
<proteinExistence type="predicted"/>
<dbReference type="AlphaFoldDB" id="A0A238LBH3"/>
<dbReference type="InterPro" id="IPR038732">
    <property type="entry name" value="HpyO/CreE_NAD-binding"/>
</dbReference>
<accession>A0A238LBH3</accession>
<reference evidence="2 3" key="1">
    <citation type="submission" date="2017-05" db="EMBL/GenBank/DDBJ databases">
        <authorList>
            <person name="Song R."/>
            <person name="Chenine A.L."/>
            <person name="Ruprecht R.M."/>
        </authorList>
    </citation>
    <scope>NUCLEOTIDE SEQUENCE [LARGE SCALE GENOMIC DNA]</scope>
    <source>
        <strain evidence="2 3">CECT 8899</strain>
    </source>
</reference>
<keyword evidence="3" id="KW-1185">Reference proteome</keyword>
<sequence>MTDRTFDRSLAVVGFGPRGLGALEALAVVAKTRNLGVKIDIFDPSDALGAGPNFHPDESPLCLLNIPVRVLEIDPPDILRDQIDPFATWSQTSYAPDDFPPRCDLGAFLRARFGALRTASQGIFDISHIAAKATEVTRTDDGWRIVSGDTDHGPYDEVLLCPGQPATEPDPQLRRWSEHADKNGLDLVPAYPATELVAAAEGWSGRHVAIRGLGLSTHDVLRMLTFGLSGRFEGGRYVRSGREPARILPFSRDGVPPAPKPATAEIDAMYDLRPNEAEAFQDALAEAVRQGPKPALKTICDVLVSPVMRILTAMEAPHTEATVRQWFDVERSSPGTQDVQDTVVALRTTIEMAHRRLPPSVGYVVGQLWRKLQNDIRSGVNRADLTADTATAIVGFDEAMKRYSYGPPVTASEQLLVLIEDGLVSLQAVDDPDIVLDPVGWRLIEGNDATLAHVMVDGVLPSPSLENIVDPLIRGAVEDGLIAEVEDGFGARTLPDGSLVARNGDANAGLCLLGRLSLGSVIATDSLHDCFGASTHRWAEGVLARADGQV</sequence>
<organism evidence="2 3">
    <name type="scientific">Flavimaricola marinus</name>
    <dbReference type="NCBI Taxonomy" id="1819565"/>
    <lineage>
        <taxon>Bacteria</taxon>
        <taxon>Pseudomonadati</taxon>
        <taxon>Pseudomonadota</taxon>
        <taxon>Alphaproteobacteria</taxon>
        <taxon>Rhodobacterales</taxon>
        <taxon>Paracoccaceae</taxon>
        <taxon>Flavimaricola</taxon>
    </lineage>
</organism>
<evidence type="ECO:0000313" key="2">
    <source>
        <dbReference type="EMBL" id="SMY06316.1"/>
    </source>
</evidence>
<dbReference type="SUPFAM" id="SSF51905">
    <property type="entry name" value="FAD/NAD(P)-binding domain"/>
    <property type="match status" value="1"/>
</dbReference>
<gene>
    <name evidence="2" type="ORF">LOM8899_00439</name>
</gene>
<dbReference type="Proteomes" id="UP000201613">
    <property type="component" value="Unassembled WGS sequence"/>
</dbReference>
<dbReference type="RefSeq" id="WP_168770442.1">
    <property type="nucleotide sequence ID" value="NZ_FXZK01000001.1"/>
</dbReference>
<dbReference type="PANTHER" id="PTHR40254:SF1">
    <property type="entry name" value="BLR0577 PROTEIN"/>
    <property type="match status" value="1"/>
</dbReference>
<dbReference type="InterPro" id="IPR036188">
    <property type="entry name" value="FAD/NAD-bd_sf"/>
</dbReference>
<protein>
    <recommendedName>
        <fullName evidence="1">FAD-dependent urate hydroxylase HpyO/Asp monooxygenase CreE-like FAD/NAD(P)-binding domain-containing protein</fullName>
    </recommendedName>
</protein>
<feature type="domain" description="FAD-dependent urate hydroxylase HpyO/Asp monooxygenase CreE-like FAD/NAD(P)-binding" evidence="1">
    <location>
        <begin position="11"/>
        <end position="164"/>
    </location>
</feature>
<evidence type="ECO:0000313" key="3">
    <source>
        <dbReference type="Proteomes" id="UP000201613"/>
    </source>
</evidence>
<dbReference type="PANTHER" id="PTHR40254">
    <property type="entry name" value="BLR0577 PROTEIN"/>
    <property type="match status" value="1"/>
</dbReference>
<dbReference type="InterPro" id="IPR052189">
    <property type="entry name" value="L-asp_N-monooxygenase_NS-form"/>
</dbReference>